<dbReference type="EMBL" id="NPEF01000103">
    <property type="protein sequence ID" value="PJZ92818.1"/>
    <property type="molecule type" value="Genomic_DNA"/>
</dbReference>
<dbReference type="CDD" id="cd16387">
    <property type="entry name" value="ParB_N_Srx"/>
    <property type="match status" value="1"/>
</dbReference>
<name>A0A2N0B8K0_9LEPT</name>
<proteinExistence type="predicted"/>
<comment type="caution">
    <text evidence="2">The sequence shown here is derived from an EMBL/GenBank/DDBJ whole genome shotgun (WGS) entry which is preliminary data.</text>
</comment>
<dbReference type="AlphaFoldDB" id="A0A2N0B8K0"/>
<dbReference type="InterPro" id="IPR036086">
    <property type="entry name" value="ParB/Sulfiredoxin_sf"/>
</dbReference>
<dbReference type="OrthoDB" id="343237at2"/>
<dbReference type="SMART" id="SM00470">
    <property type="entry name" value="ParB"/>
    <property type="match status" value="1"/>
</dbReference>
<dbReference type="InterPro" id="IPR003115">
    <property type="entry name" value="ParB_N"/>
</dbReference>
<evidence type="ECO:0000313" key="2">
    <source>
        <dbReference type="EMBL" id="PJZ92818.1"/>
    </source>
</evidence>
<accession>A0A2N0B8K0</accession>
<reference evidence="2" key="1">
    <citation type="submission" date="2017-07" db="EMBL/GenBank/DDBJ databases">
        <title>Leptospira spp. isolated from tropical soils.</title>
        <authorList>
            <person name="Thibeaux R."/>
            <person name="Iraola G."/>
            <person name="Ferres I."/>
            <person name="Bierque E."/>
            <person name="Girault D."/>
            <person name="Soupe-Gilbert M.-E."/>
            <person name="Picardeau M."/>
            <person name="Goarant C."/>
        </authorList>
    </citation>
    <scope>NUCLEOTIDE SEQUENCE [LARGE SCALE GENOMIC DNA]</scope>
    <source>
        <strain evidence="2">ATI7-C-A5</strain>
    </source>
</reference>
<feature type="domain" description="ParB-like N-terminal" evidence="1">
    <location>
        <begin position="25"/>
        <end position="116"/>
    </location>
</feature>
<protein>
    <submittedName>
        <fullName evidence="2">Chromosome partitioning protein ParB</fullName>
    </submittedName>
</protein>
<evidence type="ECO:0000259" key="1">
    <source>
        <dbReference type="SMART" id="SM00470"/>
    </source>
</evidence>
<dbReference type="SUPFAM" id="SSF110849">
    <property type="entry name" value="ParB/Sulfiredoxin"/>
    <property type="match status" value="1"/>
</dbReference>
<sequence>MVQDKEEINGKLREINQFIAPYQLAWVDPVKDCELLSVNARYMTPDQMNRLVENVKKDGFLSQLPFGVRIEEKFRIISGNHRVTASIKANLPAILILYIEDIDSQRELAIQLSHNSITGQDDLGILKNLYLQIKEIDWKSYSGIDEQALLNYQIPELVPISESDIQLNEIRLFYADFDLKRIDLTLEALEKKLIDTMRDRVVLGEFERFIEVMTEVKKRFNVKNHSVAFLKMIEICEEWIQTNDDEICA</sequence>
<dbReference type="Gene3D" id="3.90.1530.10">
    <property type="entry name" value="Conserved hypothetical protein from pyrococcus furiosus pfu- 392566-001, ParB domain"/>
    <property type="match status" value="1"/>
</dbReference>
<organism evidence="2">
    <name type="scientific">Leptospira ellisii</name>
    <dbReference type="NCBI Taxonomy" id="2023197"/>
    <lineage>
        <taxon>Bacteria</taxon>
        <taxon>Pseudomonadati</taxon>
        <taxon>Spirochaetota</taxon>
        <taxon>Spirochaetia</taxon>
        <taxon>Leptospirales</taxon>
        <taxon>Leptospiraceae</taxon>
        <taxon>Leptospira</taxon>
    </lineage>
</organism>
<gene>
    <name evidence="2" type="ORF">CH379_11210</name>
</gene>